<reference evidence="3 4" key="1">
    <citation type="submission" date="2024-04" db="EMBL/GenBank/DDBJ databases">
        <title>Human intestinal bacterial collection.</title>
        <authorList>
            <person name="Pauvert C."/>
            <person name="Hitch T.C.A."/>
            <person name="Clavel T."/>
        </authorList>
    </citation>
    <scope>NUCLEOTIDE SEQUENCE [LARGE SCALE GENOMIC DNA]</scope>
    <source>
        <strain evidence="3 4">CLA-AA-H141</strain>
    </source>
</reference>
<dbReference type="Pfam" id="PF14501">
    <property type="entry name" value="HATPase_c_5"/>
    <property type="match status" value="1"/>
</dbReference>
<comment type="caution">
    <text evidence="3">The sequence shown here is derived from an EMBL/GenBank/DDBJ whole genome shotgun (WGS) entry which is preliminary data.</text>
</comment>
<feature type="transmembrane region" description="Helical" evidence="1">
    <location>
        <begin position="192"/>
        <end position="211"/>
    </location>
</feature>
<dbReference type="Gene3D" id="3.30.565.10">
    <property type="entry name" value="Histidine kinase-like ATPase, C-terminal domain"/>
    <property type="match status" value="1"/>
</dbReference>
<feature type="transmembrane region" description="Helical" evidence="1">
    <location>
        <begin position="61"/>
        <end position="80"/>
    </location>
</feature>
<feature type="transmembrane region" description="Helical" evidence="1">
    <location>
        <begin position="6"/>
        <end position="26"/>
    </location>
</feature>
<protein>
    <submittedName>
        <fullName evidence="3">GHKL domain-containing protein</fullName>
    </submittedName>
</protein>
<feature type="transmembrane region" description="Helical" evidence="1">
    <location>
        <begin position="163"/>
        <end position="180"/>
    </location>
</feature>
<gene>
    <name evidence="3" type="ORF">AAAT04_10715</name>
</gene>
<dbReference type="PANTHER" id="PTHR40448">
    <property type="entry name" value="TWO-COMPONENT SENSOR HISTIDINE KINASE"/>
    <property type="match status" value="1"/>
</dbReference>
<feature type="transmembrane region" description="Helical" evidence="1">
    <location>
        <begin position="125"/>
        <end position="143"/>
    </location>
</feature>
<feature type="transmembrane region" description="Helical" evidence="1">
    <location>
        <begin position="87"/>
        <end position="105"/>
    </location>
</feature>
<evidence type="ECO:0000313" key="4">
    <source>
        <dbReference type="Proteomes" id="UP001482186"/>
    </source>
</evidence>
<keyword evidence="1" id="KW-1133">Transmembrane helix</keyword>
<keyword evidence="1" id="KW-0472">Membrane</keyword>
<dbReference type="PANTHER" id="PTHR40448:SF1">
    <property type="entry name" value="TWO-COMPONENT SENSOR HISTIDINE KINASE"/>
    <property type="match status" value="1"/>
</dbReference>
<dbReference type="Proteomes" id="UP001482186">
    <property type="component" value="Unassembled WGS sequence"/>
</dbReference>
<dbReference type="InterPro" id="IPR032834">
    <property type="entry name" value="NatK-like_C"/>
</dbReference>
<accession>A0ABV1EKJ7</accession>
<dbReference type="InterPro" id="IPR036890">
    <property type="entry name" value="HATPase_C_sf"/>
</dbReference>
<sequence>MFEWISSLALVIFEVICCVMFFESFCKEQENWKKWHKYVLIGIQTAEFFACGMFLSQWIIIKQIVGVLMIVINMCVYFGISIPKSGILSVLYTSLVWGADYLVYAGNSIMFSRAGEVQSGYALKGNLLVICAKLILFVFIILIRRRFQNKSSDILNDAEWVKFFAFPIFTILTVSGMIAVSSGVKNQMQERVMYLIAFGMVVMNIFVYYLISDIMEHEAKLHEKEILEMQEKNQVELYHSMLEHYEQQKRRSHEFKNHILCMETLAREKQYDELVKYLNQISEQIVDGDRQIDTNHIIVNAILNAKYNEAVKKNILFILRVNDLSKLQIQNDDLVVLLANLLNNAIEACESCKEKRQIKFRFTREKDGTTILSVRNTYSRPLVFQQDELKTSKKDQPEEHGVGVKNIIKVVEKYNGSYVIQHDTGEFYISIIL</sequence>
<dbReference type="EMBL" id="JBBNFM010000007">
    <property type="protein sequence ID" value="MEQ2454510.1"/>
    <property type="molecule type" value="Genomic_DNA"/>
</dbReference>
<feature type="transmembrane region" description="Helical" evidence="1">
    <location>
        <begin position="38"/>
        <end position="55"/>
    </location>
</feature>
<evidence type="ECO:0000313" key="3">
    <source>
        <dbReference type="EMBL" id="MEQ2454510.1"/>
    </source>
</evidence>
<organism evidence="3 4">
    <name type="scientific">Coprococcus ammoniilyticus</name>
    <dbReference type="NCBI Taxonomy" id="2981785"/>
    <lineage>
        <taxon>Bacteria</taxon>
        <taxon>Bacillati</taxon>
        <taxon>Bacillota</taxon>
        <taxon>Clostridia</taxon>
        <taxon>Lachnospirales</taxon>
        <taxon>Lachnospiraceae</taxon>
        <taxon>Coprococcus</taxon>
    </lineage>
</organism>
<proteinExistence type="predicted"/>
<dbReference type="RefSeq" id="WP_243000317.1">
    <property type="nucleotide sequence ID" value="NZ_JBBNFM010000007.1"/>
</dbReference>
<evidence type="ECO:0000259" key="2">
    <source>
        <dbReference type="Pfam" id="PF14501"/>
    </source>
</evidence>
<keyword evidence="4" id="KW-1185">Reference proteome</keyword>
<dbReference type="SUPFAM" id="SSF55874">
    <property type="entry name" value="ATPase domain of HSP90 chaperone/DNA topoisomerase II/histidine kinase"/>
    <property type="match status" value="1"/>
</dbReference>
<keyword evidence="1" id="KW-0812">Transmembrane</keyword>
<name>A0ABV1EKJ7_9FIRM</name>
<evidence type="ECO:0000256" key="1">
    <source>
        <dbReference type="SAM" id="Phobius"/>
    </source>
</evidence>
<feature type="domain" description="Sensor histidine kinase NatK-like C-terminal" evidence="2">
    <location>
        <begin position="333"/>
        <end position="432"/>
    </location>
</feature>